<reference evidence="1 2" key="1">
    <citation type="submission" date="2016-11" db="EMBL/GenBank/DDBJ databases">
        <title>Tenacibaculum sp. LPB0136, isolated from marine environment.</title>
        <authorList>
            <person name="Kim E."/>
            <person name="Yi H."/>
        </authorList>
    </citation>
    <scope>NUCLEOTIDE SEQUENCE [LARGE SCALE GENOMIC DNA]</scope>
    <source>
        <strain evidence="1 2">LPB0136</strain>
    </source>
</reference>
<dbReference type="SUPFAM" id="SSF101898">
    <property type="entry name" value="NHL repeat"/>
    <property type="match status" value="1"/>
</dbReference>
<gene>
    <name evidence="1" type="ORF">LPB136_09000</name>
</gene>
<protein>
    <recommendedName>
        <fullName evidence="3">SdiA-regulated family protein</fullName>
    </recommendedName>
</protein>
<dbReference type="RefSeq" id="WP_072556958.1">
    <property type="nucleotide sequence ID" value="NZ_CP018155.1"/>
</dbReference>
<name>A0A1L3JMW5_9FLAO</name>
<evidence type="ECO:0000313" key="2">
    <source>
        <dbReference type="Proteomes" id="UP000181898"/>
    </source>
</evidence>
<accession>A0A1L3JMW5</accession>
<evidence type="ECO:0000313" key="1">
    <source>
        <dbReference type="EMBL" id="APG66461.1"/>
    </source>
</evidence>
<proteinExistence type="predicted"/>
<dbReference type="AlphaFoldDB" id="A0A1L3JMW5"/>
<dbReference type="Proteomes" id="UP000181898">
    <property type="component" value="Chromosome"/>
</dbReference>
<dbReference type="EMBL" id="CP018155">
    <property type="protein sequence ID" value="APG66461.1"/>
    <property type="molecule type" value="Genomic_DNA"/>
</dbReference>
<dbReference type="PROSITE" id="PS51257">
    <property type="entry name" value="PROKAR_LIPOPROTEIN"/>
    <property type="match status" value="1"/>
</dbReference>
<evidence type="ECO:0008006" key="3">
    <source>
        <dbReference type="Google" id="ProtNLM"/>
    </source>
</evidence>
<dbReference type="KEGG" id="ten:LPB136_09000"/>
<organism evidence="1 2">
    <name type="scientific">Tenacibaculum todarodis</name>
    <dbReference type="NCBI Taxonomy" id="1850252"/>
    <lineage>
        <taxon>Bacteria</taxon>
        <taxon>Pseudomonadati</taxon>
        <taxon>Bacteroidota</taxon>
        <taxon>Flavobacteriia</taxon>
        <taxon>Flavobacteriales</taxon>
        <taxon>Flavobacteriaceae</taxon>
        <taxon>Tenacibaculum</taxon>
    </lineage>
</organism>
<dbReference type="STRING" id="1850252.LPB136_09000"/>
<sequence>MKNYILLFSFLTLLSCQNYGKLTVVADLPKTLSEVSGTEVTPNSDLIWMLNDGGNKPRLYGISSKGKIEKELKIQAKNHDWEDLTSDKDGNLYIGDFGNNDSKRQNLAILKVKNQDLVSKSEIEIERIRFYYPEQTKFPAKKKNRFFDSESLLYWNNNLYVFTKSRVKNHYGKTSLYRVPAKKGNYKAEFISTFENDCNDLSCWITSAAISPDGEKVVLLTSKSVLLFTNFKGDDFLSGTVKKLPLEHTSQKESITFKDKNTLYISDEKAHGAGGFLYEFSLN</sequence>
<keyword evidence="2" id="KW-1185">Reference proteome</keyword>